<evidence type="ECO:0000256" key="5">
    <source>
        <dbReference type="ARBA" id="ARBA00022692"/>
    </source>
</evidence>
<protein>
    <recommendedName>
        <fullName evidence="9">ArnT-like N-terminal domain-containing protein</fullName>
    </recommendedName>
</protein>
<dbReference type="PANTHER" id="PTHR33908">
    <property type="entry name" value="MANNOSYLTRANSFERASE YKCB-RELATED"/>
    <property type="match status" value="1"/>
</dbReference>
<feature type="transmembrane region" description="Helical" evidence="8">
    <location>
        <begin position="336"/>
        <end position="354"/>
    </location>
</feature>
<dbReference type="GO" id="GO:0016763">
    <property type="term" value="F:pentosyltransferase activity"/>
    <property type="evidence" value="ECO:0007669"/>
    <property type="project" value="TreeGrafter"/>
</dbReference>
<keyword evidence="6 8" id="KW-1133">Transmembrane helix</keyword>
<keyword evidence="2" id="KW-1003">Cell membrane</keyword>
<keyword evidence="11" id="KW-1185">Reference proteome</keyword>
<evidence type="ECO:0000256" key="8">
    <source>
        <dbReference type="SAM" id="Phobius"/>
    </source>
</evidence>
<comment type="subcellular location">
    <subcellularLocation>
        <location evidence="1">Cell membrane</location>
        <topology evidence="1">Multi-pass membrane protein</topology>
    </subcellularLocation>
</comment>
<proteinExistence type="predicted"/>
<keyword evidence="7 8" id="KW-0472">Membrane</keyword>
<feature type="domain" description="ArnT-like N-terminal" evidence="9">
    <location>
        <begin position="57"/>
        <end position="192"/>
    </location>
</feature>
<dbReference type="AlphaFoldDB" id="A0A317CB15"/>
<dbReference type="GO" id="GO:0009103">
    <property type="term" value="P:lipopolysaccharide biosynthetic process"/>
    <property type="evidence" value="ECO:0007669"/>
    <property type="project" value="UniProtKB-ARBA"/>
</dbReference>
<dbReference type="PANTHER" id="PTHR33908:SF11">
    <property type="entry name" value="MEMBRANE PROTEIN"/>
    <property type="match status" value="1"/>
</dbReference>
<evidence type="ECO:0000256" key="4">
    <source>
        <dbReference type="ARBA" id="ARBA00022679"/>
    </source>
</evidence>
<evidence type="ECO:0000256" key="2">
    <source>
        <dbReference type="ARBA" id="ARBA00022475"/>
    </source>
</evidence>
<keyword evidence="5 8" id="KW-0812">Transmembrane</keyword>
<dbReference type="GO" id="GO:0000030">
    <property type="term" value="F:mannosyltransferase activity"/>
    <property type="evidence" value="ECO:0007669"/>
    <property type="project" value="InterPro"/>
</dbReference>
<evidence type="ECO:0000259" key="9">
    <source>
        <dbReference type="Pfam" id="PF02366"/>
    </source>
</evidence>
<dbReference type="Proteomes" id="UP000245506">
    <property type="component" value="Unassembled WGS sequence"/>
</dbReference>
<accession>A0A317CB15</accession>
<evidence type="ECO:0000256" key="6">
    <source>
        <dbReference type="ARBA" id="ARBA00022989"/>
    </source>
</evidence>
<feature type="transmembrane region" description="Helical" evidence="8">
    <location>
        <begin position="127"/>
        <end position="152"/>
    </location>
</feature>
<organism evidence="10 11">
    <name type="scientific">Leucothrix arctica</name>
    <dbReference type="NCBI Taxonomy" id="1481894"/>
    <lineage>
        <taxon>Bacteria</taxon>
        <taxon>Pseudomonadati</taxon>
        <taxon>Pseudomonadota</taxon>
        <taxon>Gammaproteobacteria</taxon>
        <taxon>Thiotrichales</taxon>
        <taxon>Thiotrichaceae</taxon>
        <taxon>Leucothrix</taxon>
    </lineage>
</organism>
<dbReference type="RefSeq" id="WP_109823654.1">
    <property type="nucleotide sequence ID" value="NZ_QGKL01000032.1"/>
</dbReference>
<evidence type="ECO:0000256" key="7">
    <source>
        <dbReference type="ARBA" id="ARBA00023136"/>
    </source>
</evidence>
<feature type="transmembrane region" description="Helical" evidence="8">
    <location>
        <begin position="50"/>
        <end position="71"/>
    </location>
</feature>
<name>A0A317CB15_9GAMM</name>
<feature type="transmembrane region" description="Helical" evidence="8">
    <location>
        <begin position="249"/>
        <end position="269"/>
    </location>
</feature>
<feature type="transmembrane region" description="Helical" evidence="8">
    <location>
        <begin position="200"/>
        <end position="218"/>
    </location>
</feature>
<dbReference type="EMBL" id="QGKL01000032">
    <property type="protein sequence ID" value="PWQ95726.1"/>
    <property type="molecule type" value="Genomic_DNA"/>
</dbReference>
<evidence type="ECO:0000313" key="10">
    <source>
        <dbReference type="EMBL" id="PWQ95726.1"/>
    </source>
</evidence>
<dbReference type="GO" id="GO:0006493">
    <property type="term" value="P:protein O-linked glycosylation"/>
    <property type="evidence" value="ECO:0007669"/>
    <property type="project" value="InterPro"/>
</dbReference>
<dbReference type="GO" id="GO:0005886">
    <property type="term" value="C:plasma membrane"/>
    <property type="evidence" value="ECO:0007669"/>
    <property type="project" value="UniProtKB-SubCell"/>
</dbReference>
<feature type="transmembrane region" description="Helical" evidence="8">
    <location>
        <begin position="164"/>
        <end position="188"/>
    </location>
</feature>
<evidence type="ECO:0000256" key="3">
    <source>
        <dbReference type="ARBA" id="ARBA00022676"/>
    </source>
</evidence>
<gene>
    <name evidence="10" type="ORF">DKT75_11875</name>
</gene>
<keyword evidence="4" id="KW-0808">Transferase</keyword>
<dbReference type="Pfam" id="PF02366">
    <property type="entry name" value="PMT"/>
    <property type="match status" value="1"/>
</dbReference>
<sequence>MLALSGRTPSLFLISLLLLLCGSAFLRTQFGFNAGHMDEYDYLFVGRQLWAGKAWATYIYIFGSDLNWYLLGWGERVLGGFHGARMVAGAFGLLSLVGLYAFVYALWRSHLTALIAVTLLATQSIHLFISRFATYDIISFAFFALSLAPIVLACQRQSTSRYLYLLLSIVFISLSVTSKYVVVLYLPFLSIIMLVRSPRMAILFGLGVGGILLAYAALHWESLQVLYRVQIQNVHGGSNGSLEYVLRSILSYVWPALLSCLLAVGYVAYRDGLKGLLQKQGVYLWLLALLSLPIVAYHLQALNMISLYKHLVFANLFLLAASAWLVAQVLQSGHSLIKQACLALLLVAYALLNFQQLKQAEIAYVDVSPVIKAVEGRLDVETTILSEDPYLFRYLGFGKVPQGHIKESKWLDNNRDGLYEKKDVVEALWDSKFSYVYLNDRLHPNLNKTIRKILKMRGYTPVVLMDYKTSEVMSRQKKGSLGLYQRTKQPSISLQNDDLFQRGKAMKAFLKEAESE</sequence>
<dbReference type="InterPro" id="IPR003342">
    <property type="entry name" value="ArnT-like_N"/>
</dbReference>
<feature type="transmembrane region" description="Helical" evidence="8">
    <location>
        <begin position="281"/>
        <end position="299"/>
    </location>
</feature>
<comment type="caution">
    <text evidence="10">The sequence shown here is derived from an EMBL/GenBank/DDBJ whole genome shotgun (WGS) entry which is preliminary data.</text>
</comment>
<dbReference type="InterPro" id="IPR050297">
    <property type="entry name" value="LipidA_mod_glycosyltrf_83"/>
</dbReference>
<reference evidence="10 11" key="1">
    <citation type="submission" date="2018-05" db="EMBL/GenBank/DDBJ databases">
        <title>Leucothrix arctica sp. nov., isolated from Arctic seawater.</title>
        <authorList>
            <person name="Choi A."/>
            <person name="Baek K."/>
        </authorList>
    </citation>
    <scope>NUCLEOTIDE SEQUENCE [LARGE SCALE GENOMIC DNA]</scope>
    <source>
        <strain evidence="10 11">IMCC9719</strain>
    </source>
</reference>
<feature type="transmembrane region" description="Helical" evidence="8">
    <location>
        <begin position="83"/>
        <end position="107"/>
    </location>
</feature>
<feature type="transmembrane region" description="Helical" evidence="8">
    <location>
        <begin position="311"/>
        <end position="330"/>
    </location>
</feature>
<evidence type="ECO:0000313" key="11">
    <source>
        <dbReference type="Proteomes" id="UP000245506"/>
    </source>
</evidence>
<dbReference type="OrthoDB" id="5621093at2"/>
<keyword evidence="3" id="KW-0328">Glycosyltransferase</keyword>
<evidence type="ECO:0000256" key="1">
    <source>
        <dbReference type="ARBA" id="ARBA00004651"/>
    </source>
</evidence>